<dbReference type="VEuPathDB" id="GiardiaDB:DHA2_3206"/>
<dbReference type="VEuPathDB" id="GiardiaDB:GL50803_003206"/>
<dbReference type="GO" id="GO:0004743">
    <property type="term" value="F:pyruvate kinase activity"/>
    <property type="evidence" value="ECO:0007669"/>
    <property type="project" value="UniProtKB-EC"/>
</dbReference>
<comment type="caution">
    <text evidence="17">The sequence shown here is derived from an EMBL/GenBank/DDBJ whole genome shotgun (WGS) entry which is preliminary data.</text>
</comment>
<comment type="similarity">
    <text evidence="3 13">Belongs to the pyruvate kinase family.</text>
</comment>
<dbReference type="GO" id="GO:0016301">
    <property type="term" value="F:kinase activity"/>
    <property type="evidence" value="ECO:0007669"/>
    <property type="project" value="UniProtKB-KW"/>
</dbReference>
<dbReference type="SUPFAM" id="SSF51621">
    <property type="entry name" value="Phosphoenolpyruvate/pyruvate domain"/>
    <property type="match status" value="1"/>
</dbReference>
<dbReference type="GO" id="GO:0000287">
    <property type="term" value="F:magnesium ion binding"/>
    <property type="evidence" value="ECO:0007669"/>
    <property type="project" value="InterPro"/>
</dbReference>
<keyword evidence="7" id="KW-0547">Nucleotide-binding</keyword>
<evidence type="ECO:0000256" key="12">
    <source>
        <dbReference type="ARBA" id="ARBA00023317"/>
    </source>
</evidence>
<evidence type="ECO:0000256" key="4">
    <source>
        <dbReference type="ARBA" id="ARBA00012142"/>
    </source>
</evidence>
<dbReference type="EC" id="2.7.1.40" evidence="4 13"/>
<dbReference type="eggNOG" id="KOG2323">
    <property type="taxonomic scope" value="Eukaryota"/>
</dbReference>
<dbReference type="InterPro" id="IPR015806">
    <property type="entry name" value="Pyrv_Knase_insert_dom_sf"/>
</dbReference>
<dbReference type="SUPFAM" id="SSF52935">
    <property type="entry name" value="PK C-terminal domain-like"/>
    <property type="match status" value="1"/>
</dbReference>
<dbReference type="SUPFAM" id="SSF50800">
    <property type="entry name" value="PK beta-barrel domain-like"/>
    <property type="match status" value="1"/>
</dbReference>
<dbReference type="VEuPathDB" id="GiardiaDB:QR46_2469"/>
<dbReference type="InterPro" id="IPR011037">
    <property type="entry name" value="Pyrv_Knase-like_insert_dom_sf"/>
</dbReference>
<evidence type="ECO:0000256" key="10">
    <source>
        <dbReference type="ARBA" id="ARBA00022842"/>
    </source>
</evidence>
<evidence type="ECO:0000259" key="16">
    <source>
        <dbReference type="Pfam" id="PF02887"/>
    </source>
</evidence>
<keyword evidence="9" id="KW-0067">ATP-binding</keyword>
<name>V6TXT6_GIAIN</name>
<comment type="catalytic activity">
    <reaction evidence="13">
        <text>pyruvate + ATP = phosphoenolpyruvate + ADP + H(+)</text>
        <dbReference type="Rhea" id="RHEA:18157"/>
        <dbReference type="ChEBI" id="CHEBI:15361"/>
        <dbReference type="ChEBI" id="CHEBI:15378"/>
        <dbReference type="ChEBI" id="CHEBI:30616"/>
        <dbReference type="ChEBI" id="CHEBI:58702"/>
        <dbReference type="ChEBI" id="CHEBI:456216"/>
        <dbReference type="EC" id="2.7.1.40"/>
    </reaction>
</comment>
<dbReference type="InterPro" id="IPR015793">
    <property type="entry name" value="Pyrv_Knase_brl"/>
</dbReference>
<comment type="pathway">
    <text evidence="2 13">Carbohydrate degradation; glycolysis; pyruvate from D-glyceraldehyde 3-phosphate: step 5/5.</text>
</comment>
<feature type="compositionally biased region" description="Basic and acidic residues" evidence="14">
    <location>
        <begin position="586"/>
        <end position="598"/>
    </location>
</feature>
<dbReference type="InterPro" id="IPR015813">
    <property type="entry name" value="Pyrv/PenolPyrv_kinase-like_dom"/>
</dbReference>
<dbReference type="UniPathway" id="UPA00109">
    <property type="reaction ID" value="UER00188"/>
</dbReference>
<dbReference type="Proteomes" id="UP000018040">
    <property type="component" value="Unassembled WGS sequence"/>
</dbReference>
<evidence type="ECO:0000256" key="5">
    <source>
        <dbReference type="ARBA" id="ARBA00022679"/>
    </source>
</evidence>
<dbReference type="Gene3D" id="2.40.33.10">
    <property type="entry name" value="PK beta-barrel domain-like"/>
    <property type="match status" value="1"/>
</dbReference>
<dbReference type="Gene3D" id="3.20.20.60">
    <property type="entry name" value="Phosphoenolpyruvate-binding domains"/>
    <property type="match status" value="1"/>
</dbReference>
<dbReference type="Pfam" id="PF00224">
    <property type="entry name" value="PK"/>
    <property type="match status" value="1"/>
</dbReference>
<dbReference type="GO" id="GO:0030955">
    <property type="term" value="F:potassium ion binding"/>
    <property type="evidence" value="ECO:0007669"/>
    <property type="project" value="InterPro"/>
</dbReference>
<proteinExistence type="inferred from homology"/>
<protein>
    <recommendedName>
        <fullName evidence="4 13">Pyruvate kinase</fullName>
        <ecNumber evidence="4 13">2.7.1.40</ecNumber>
    </recommendedName>
</protein>
<evidence type="ECO:0000256" key="11">
    <source>
        <dbReference type="ARBA" id="ARBA00023152"/>
    </source>
</evidence>
<evidence type="ECO:0000256" key="6">
    <source>
        <dbReference type="ARBA" id="ARBA00022723"/>
    </source>
</evidence>
<keyword evidence="10 13" id="KW-0460">Magnesium</keyword>
<keyword evidence="12 17" id="KW-0670">Pyruvate</keyword>
<dbReference type="VEuPathDB" id="GiardiaDB:GL50581_2643"/>
<evidence type="ECO:0000256" key="8">
    <source>
        <dbReference type="ARBA" id="ARBA00022777"/>
    </source>
</evidence>
<feature type="compositionally biased region" description="Polar residues" evidence="14">
    <location>
        <begin position="649"/>
        <end position="664"/>
    </location>
</feature>
<sequence length="664" mass="72061">MLLEIFHFREVRMFSDAVQRRQASGIVATLVADDLIRSPMTPKPGDSRYRRAKVIASLGPSCNTEGSIAQMIRHGADAFRIVMAKASSEENIRLYNLVRKCAADQRKHVSIIASLQGPKFRVTRFRNSTNSITVQEGSEISIMFSRAAECDVPNAVFVNESEIFTVIEIGDEVVFKNGPLIAKVTHVSPDKTNVKAVVTTRGSTKLYGGSSLRIPSKLSSIAPLTSLEYEHLHLLAEKMPVDWICYSHINTEADIKHIENYTDFLSKKYPDFRPMLMTKVETPLAVLNLKQIVTHVDGIMIARGALGDEMDFSYLPSIQKSIIQISRDSGKMCYVATNVCESMSENVIPTRAEVSDVTNCLGDGCDGFVLCAETSTGHHSVAAVKYLVEIIVAVENDPLDVSYKSKVLFSGTTRKQPLKTDSQHRLPDSISVSAISLASILDAKCICIFSIHGGGLIRLMRQRPTVPVIVMTAAESTARWMNLLWGVTANVCHRFTDIEDATKVCDEYVIKNGIAASGDDIVVIFGSFLISSTDHSVNTIGTVRRGSNHVMAHVVKGADGMKKATVAPVVAPPIPTGQVESAASPKTDRQDRSLHSRELPQQPAKSSPTSQTAVPPYARQVGGLDQPKTAGASVHQPPGTSPGAILRTNRISVPPGSSSPAVTN</sequence>
<evidence type="ECO:0000256" key="3">
    <source>
        <dbReference type="ARBA" id="ARBA00008663"/>
    </source>
</evidence>
<evidence type="ECO:0000259" key="15">
    <source>
        <dbReference type="Pfam" id="PF00224"/>
    </source>
</evidence>
<keyword evidence="6" id="KW-0479">Metal-binding</keyword>
<evidence type="ECO:0000313" key="18">
    <source>
        <dbReference type="Proteomes" id="UP000018040"/>
    </source>
</evidence>
<keyword evidence="5 13" id="KW-0808">Transferase</keyword>
<keyword evidence="8 13" id="KW-0418">Kinase</keyword>
<evidence type="ECO:0000256" key="1">
    <source>
        <dbReference type="ARBA" id="ARBA00001958"/>
    </source>
</evidence>
<dbReference type="Gene3D" id="3.40.1380.20">
    <property type="entry name" value="Pyruvate kinase, C-terminal domain"/>
    <property type="match status" value="1"/>
</dbReference>
<dbReference type="PANTHER" id="PTHR11817">
    <property type="entry name" value="PYRUVATE KINASE"/>
    <property type="match status" value="1"/>
</dbReference>
<dbReference type="AlphaFoldDB" id="V6TXT6"/>
<accession>V6TXT6</accession>
<organism evidence="17 18">
    <name type="scientific">Giardia intestinalis</name>
    <name type="common">Giardia lamblia</name>
    <dbReference type="NCBI Taxonomy" id="5741"/>
    <lineage>
        <taxon>Eukaryota</taxon>
        <taxon>Metamonada</taxon>
        <taxon>Diplomonadida</taxon>
        <taxon>Hexamitidae</taxon>
        <taxon>Giardiinae</taxon>
        <taxon>Giardia</taxon>
    </lineage>
</organism>
<dbReference type="InterPro" id="IPR036918">
    <property type="entry name" value="Pyrv_Knase_C_sf"/>
</dbReference>
<evidence type="ECO:0000256" key="7">
    <source>
        <dbReference type="ARBA" id="ARBA00022741"/>
    </source>
</evidence>
<feature type="compositionally biased region" description="Polar residues" evidence="14">
    <location>
        <begin position="603"/>
        <end position="613"/>
    </location>
</feature>
<feature type="region of interest" description="Disordered" evidence="14">
    <location>
        <begin position="572"/>
        <end position="664"/>
    </location>
</feature>
<dbReference type="InterPro" id="IPR001697">
    <property type="entry name" value="Pyr_Knase"/>
</dbReference>
<evidence type="ECO:0000256" key="2">
    <source>
        <dbReference type="ARBA" id="ARBA00004997"/>
    </source>
</evidence>
<dbReference type="InterPro" id="IPR040442">
    <property type="entry name" value="Pyrv_kinase-like_dom_sf"/>
</dbReference>
<dbReference type="GO" id="GO:0005524">
    <property type="term" value="F:ATP binding"/>
    <property type="evidence" value="ECO:0007669"/>
    <property type="project" value="UniProtKB-KW"/>
</dbReference>
<comment type="cofactor">
    <cofactor evidence="1">
        <name>K(+)</name>
        <dbReference type="ChEBI" id="CHEBI:29103"/>
    </cofactor>
</comment>
<feature type="domain" description="Pyruvate kinase C-terminal" evidence="16">
    <location>
        <begin position="428"/>
        <end position="528"/>
    </location>
</feature>
<dbReference type="InterPro" id="IPR015795">
    <property type="entry name" value="Pyrv_Knase_C"/>
</dbReference>
<reference evidence="18" key="1">
    <citation type="submission" date="2012-02" db="EMBL/GenBank/DDBJ databases">
        <title>Genome sequencing of Giardia lamblia Genotypes A2 and B isolates (DH and GS) and comparative analysis with the genomes of Genotypes A1 and E (WB and Pig).</title>
        <authorList>
            <person name="Adam R."/>
            <person name="Dahlstrom E."/>
            <person name="Martens C."/>
            <person name="Bruno D."/>
            <person name="Barbian K."/>
            <person name="Porcella S.F."/>
            <person name="Nash T."/>
        </authorList>
    </citation>
    <scope>NUCLEOTIDE SEQUENCE</scope>
    <source>
        <strain evidence="18">GS</strain>
    </source>
</reference>
<evidence type="ECO:0000313" key="17">
    <source>
        <dbReference type="EMBL" id="ESU43424.1"/>
    </source>
</evidence>
<dbReference type="Pfam" id="PF02887">
    <property type="entry name" value="PK_C"/>
    <property type="match status" value="1"/>
</dbReference>
<feature type="domain" description="Pyruvate kinase barrel" evidence="15">
    <location>
        <begin position="50"/>
        <end position="384"/>
    </location>
</feature>
<keyword evidence="11 13" id="KW-0324">Glycolysis</keyword>
<evidence type="ECO:0000256" key="14">
    <source>
        <dbReference type="SAM" id="MobiDB-lite"/>
    </source>
</evidence>
<evidence type="ECO:0000256" key="9">
    <source>
        <dbReference type="ARBA" id="ARBA00022840"/>
    </source>
</evidence>
<dbReference type="PRINTS" id="PR01050">
    <property type="entry name" value="PYRUVTKNASE"/>
</dbReference>
<evidence type="ECO:0000256" key="13">
    <source>
        <dbReference type="RuleBase" id="RU000504"/>
    </source>
</evidence>
<gene>
    <name evidence="17" type="ORF">GSB_3206</name>
</gene>
<dbReference type="OrthoDB" id="108365at2759"/>
<dbReference type="EMBL" id="AHHH01000049">
    <property type="protein sequence ID" value="ESU43424.1"/>
    <property type="molecule type" value="Genomic_DNA"/>
</dbReference>
<reference evidence="17 18" key="2">
    <citation type="journal article" date="2013" name="Genome Biol. Evol.">
        <title>Genome sequencing of Giardia lamblia genotypes A2 and B isolates (DH and GS) and comparative analysis with the genomes of genotypes A1 and E (WB and Pig).</title>
        <authorList>
            <person name="Adam R.D."/>
            <person name="Dahlstrom E.W."/>
            <person name="Martens C.A."/>
            <person name="Bruno D.P."/>
            <person name="Barbian K.D."/>
            <person name="Ricklefs S.M."/>
            <person name="Hernandez M.M."/>
            <person name="Narla N.P."/>
            <person name="Patel R.B."/>
            <person name="Porcella S.F."/>
            <person name="Nash T.E."/>
        </authorList>
    </citation>
    <scope>NUCLEOTIDE SEQUENCE [LARGE SCALE GENOMIC DNA]</scope>
    <source>
        <strain evidence="17 18">GS</strain>
    </source>
</reference>